<keyword evidence="3" id="KW-1185">Reference proteome</keyword>
<dbReference type="KEGG" id="sace:GIY23_04590"/>
<dbReference type="InterPro" id="IPR029058">
    <property type="entry name" value="AB_hydrolase_fold"/>
</dbReference>
<dbReference type="PRINTS" id="PR00111">
    <property type="entry name" value="ABHYDROLASE"/>
</dbReference>
<dbReference type="SUPFAM" id="SSF53474">
    <property type="entry name" value="alpha/beta-Hydrolases"/>
    <property type="match status" value="1"/>
</dbReference>
<evidence type="ECO:0000313" key="2">
    <source>
        <dbReference type="EMBL" id="QGK72050.1"/>
    </source>
</evidence>
<sequence length="317" mass="34605">MRWEDVPSAVEAVAPAPLRTVELDTTVGPVHLGIRDTAGDSGADAVAVHLHGLAASSTHWTDLTRMLTSRTRSIAVDLPGFGWSEPPNGFDYRRRSHADVVIALLESLGVGAVHLFGNSFGGAVAIEVAARRPDLVRSLTLVSPAVPDLRPDPRRVSDRRMLFTSVPVLGRRMRRQLAAASARERADKLIRLCVSDSSLLSPDRVGDVVRELEDRAALPWAATALATTTRELVRSWMVRPSESLWSLLHQVQAPALVVWGTDDRLVSVRKAPRTARQLRRGRLLVLPRTGHVAQMERPRLLAAAALGMVDEVAAGRW</sequence>
<feature type="domain" description="AB hydrolase-1" evidence="1">
    <location>
        <begin position="50"/>
        <end position="298"/>
    </location>
</feature>
<dbReference type="GO" id="GO:0016787">
    <property type="term" value="F:hydrolase activity"/>
    <property type="evidence" value="ECO:0007669"/>
    <property type="project" value="UniProtKB-KW"/>
</dbReference>
<name>A0A5Q3QDQ3_9PSEU</name>
<dbReference type="GO" id="GO:0016020">
    <property type="term" value="C:membrane"/>
    <property type="evidence" value="ECO:0007669"/>
    <property type="project" value="TreeGrafter"/>
</dbReference>
<dbReference type="InterPro" id="IPR000073">
    <property type="entry name" value="AB_hydrolase_1"/>
</dbReference>
<dbReference type="Proteomes" id="UP000371041">
    <property type="component" value="Chromosome"/>
</dbReference>
<keyword evidence="2" id="KW-0378">Hydrolase</keyword>
<protein>
    <submittedName>
        <fullName evidence="2">Alpha/beta fold hydrolase</fullName>
    </submittedName>
</protein>
<dbReference type="Gene3D" id="3.40.50.1820">
    <property type="entry name" value="alpha/beta hydrolase"/>
    <property type="match status" value="1"/>
</dbReference>
<dbReference type="AlphaFoldDB" id="A0A5Q3QDQ3"/>
<gene>
    <name evidence="2" type="ORF">GIY23_04590</name>
</gene>
<accession>A0A5Q3QDQ3</accession>
<dbReference type="PANTHER" id="PTHR43798:SF33">
    <property type="entry name" value="HYDROLASE, PUTATIVE (AFU_ORTHOLOGUE AFUA_2G14860)-RELATED"/>
    <property type="match status" value="1"/>
</dbReference>
<dbReference type="PANTHER" id="PTHR43798">
    <property type="entry name" value="MONOACYLGLYCEROL LIPASE"/>
    <property type="match status" value="1"/>
</dbReference>
<reference evidence="3" key="1">
    <citation type="submission" date="2019-11" db="EMBL/GenBank/DDBJ databases">
        <title>The complete genome sequence of Saccharopolyspora sp. E2A.</title>
        <authorList>
            <person name="Zhang G."/>
        </authorList>
    </citation>
    <scope>NUCLEOTIDE SEQUENCE [LARGE SCALE GENOMIC DNA]</scope>
    <source>
        <strain evidence="3">E2A</strain>
    </source>
</reference>
<dbReference type="InterPro" id="IPR050266">
    <property type="entry name" value="AB_hydrolase_sf"/>
</dbReference>
<proteinExistence type="predicted"/>
<evidence type="ECO:0000259" key="1">
    <source>
        <dbReference type="Pfam" id="PF00561"/>
    </source>
</evidence>
<dbReference type="EMBL" id="CP045929">
    <property type="protein sequence ID" value="QGK72050.1"/>
    <property type="molecule type" value="Genomic_DNA"/>
</dbReference>
<dbReference type="Pfam" id="PF00561">
    <property type="entry name" value="Abhydrolase_1"/>
    <property type="match status" value="1"/>
</dbReference>
<organism evidence="2 3">
    <name type="scientific">Allosaccharopolyspora coralli</name>
    <dbReference type="NCBI Taxonomy" id="2665642"/>
    <lineage>
        <taxon>Bacteria</taxon>
        <taxon>Bacillati</taxon>
        <taxon>Actinomycetota</taxon>
        <taxon>Actinomycetes</taxon>
        <taxon>Pseudonocardiales</taxon>
        <taxon>Pseudonocardiaceae</taxon>
        <taxon>Allosaccharopolyspora</taxon>
    </lineage>
</organism>
<evidence type="ECO:0000313" key="3">
    <source>
        <dbReference type="Proteomes" id="UP000371041"/>
    </source>
</evidence>